<feature type="domain" description="DUF4357" evidence="2">
    <location>
        <begin position="14"/>
        <end position="60"/>
    </location>
</feature>
<accession>A0ABN3QK24</accession>
<dbReference type="InterPro" id="IPR025579">
    <property type="entry name" value="DUF4357"/>
</dbReference>
<dbReference type="Proteomes" id="UP001501447">
    <property type="component" value="Unassembled WGS sequence"/>
</dbReference>
<keyword evidence="4" id="KW-1185">Reference proteome</keyword>
<proteinExistence type="predicted"/>
<feature type="region of interest" description="Disordered" evidence="1">
    <location>
        <begin position="57"/>
        <end position="76"/>
    </location>
</feature>
<evidence type="ECO:0000259" key="2">
    <source>
        <dbReference type="Pfam" id="PF14267"/>
    </source>
</evidence>
<evidence type="ECO:0000313" key="4">
    <source>
        <dbReference type="Proteomes" id="UP001501447"/>
    </source>
</evidence>
<name>A0ABN3QK24_9ACTN</name>
<organism evidence="3 4">
    <name type="scientific">Streptomyces axinellae</name>
    <dbReference type="NCBI Taxonomy" id="552788"/>
    <lineage>
        <taxon>Bacteria</taxon>
        <taxon>Bacillati</taxon>
        <taxon>Actinomycetota</taxon>
        <taxon>Actinomycetes</taxon>
        <taxon>Kitasatosporales</taxon>
        <taxon>Streptomycetaceae</taxon>
        <taxon>Streptomyces</taxon>
    </lineage>
</organism>
<protein>
    <recommendedName>
        <fullName evidence="2">DUF4357 domain-containing protein</fullName>
    </recommendedName>
</protein>
<dbReference type="EMBL" id="BAAARJ010000017">
    <property type="protein sequence ID" value="GAA2628467.1"/>
    <property type="molecule type" value="Genomic_DNA"/>
</dbReference>
<evidence type="ECO:0000256" key="1">
    <source>
        <dbReference type="SAM" id="MobiDB-lite"/>
    </source>
</evidence>
<evidence type="ECO:0000313" key="3">
    <source>
        <dbReference type="EMBL" id="GAA2628467.1"/>
    </source>
</evidence>
<dbReference type="Pfam" id="PF14267">
    <property type="entry name" value="DUF4357"/>
    <property type="match status" value="1"/>
</dbReference>
<sequence length="76" mass="8428">MDTEMFSVVPARVGFMSKVYDKHYYIAQAYTFTHPPPAAGVLAGYSINGVERWNDDGGRSVADVRRAETGETAENR</sequence>
<comment type="caution">
    <text evidence="3">The sequence shown here is derived from an EMBL/GenBank/DDBJ whole genome shotgun (WGS) entry which is preliminary data.</text>
</comment>
<reference evidence="3 4" key="1">
    <citation type="journal article" date="2019" name="Int. J. Syst. Evol. Microbiol.">
        <title>The Global Catalogue of Microorganisms (GCM) 10K type strain sequencing project: providing services to taxonomists for standard genome sequencing and annotation.</title>
        <authorList>
            <consortium name="The Broad Institute Genomics Platform"/>
            <consortium name="The Broad Institute Genome Sequencing Center for Infectious Disease"/>
            <person name="Wu L."/>
            <person name="Ma J."/>
        </authorList>
    </citation>
    <scope>NUCLEOTIDE SEQUENCE [LARGE SCALE GENOMIC DNA]</scope>
    <source>
        <strain evidence="3 4">JCM 16373</strain>
    </source>
</reference>
<gene>
    <name evidence="3" type="ORF">GCM10009863_49550</name>
</gene>